<dbReference type="Proteomes" id="UP001172102">
    <property type="component" value="Unassembled WGS sequence"/>
</dbReference>
<comment type="caution">
    <text evidence="1">The sequence shown here is derived from an EMBL/GenBank/DDBJ whole genome shotgun (WGS) entry which is preliminary data.</text>
</comment>
<gene>
    <name evidence="1" type="ORF">B0H67DRAFT_595894</name>
</gene>
<sequence length="72" mass="7982">MRLLRCEATIPLPDIGCPYIIMSFASGTTLYTIWFGHRLNGVISREAVRACRTRALESIASAMVQLDAISRP</sequence>
<dbReference type="EMBL" id="JAUKUA010000013">
    <property type="protein sequence ID" value="KAK0701076.1"/>
    <property type="molecule type" value="Genomic_DNA"/>
</dbReference>
<organism evidence="1 2">
    <name type="scientific">Lasiosphaeris hirsuta</name>
    <dbReference type="NCBI Taxonomy" id="260670"/>
    <lineage>
        <taxon>Eukaryota</taxon>
        <taxon>Fungi</taxon>
        <taxon>Dikarya</taxon>
        <taxon>Ascomycota</taxon>
        <taxon>Pezizomycotina</taxon>
        <taxon>Sordariomycetes</taxon>
        <taxon>Sordariomycetidae</taxon>
        <taxon>Sordariales</taxon>
        <taxon>Lasiosphaeriaceae</taxon>
        <taxon>Lasiosphaeris</taxon>
    </lineage>
</organism>
<evidence type="ECO:0000313" key="1">
    <source>
        <dbReference type="EMBL" id="KAK0701076.1"/>
    </source>
</evidence>
<reference evidence="1" key="1">
    <citation type="submission" date="2023-06" db="EMBL/GenBank/DDBJ databases">
        <title>Genome-scale phylogeny and comparative genomics of the fungal order Sordariales.</title>
        <authorList>
            <consortium name="Lawrence Berkeley National Laboratory"/>
            <person name="Hensen N."/>
            <person name="Bonometti L."/>
            <person name="Westerberg I."/>
            <person name="Brannstrom I.O."/>
            <person name="Guillou S."/>
            <person name="Cros-Aarteil S."/>
            <person name="Calhoun S."/>
            <person name="Haridas S."/>
            <person name="Kuo A."/>
            <person name="Mondo S."/>
            <person name="Pangilinan J."/>
            <person name="Riley R."/>
            <person name="Labutti K."/>
            <person name="Andreopoulos B."/>
            <person name="Lipzen A."/>
            <person name="Chen C."/>
            <person name="Yanf M."/>
            <person name="Daum C."/>
            <person name="Ng V."/>
            <person name="Clum A."/>
            <person name="Steindorff A."/>
            <person name="Ohm R."/>
            <person name="Martin F."/>
            <person name="Silar P."/>
            <person name="Natvig D."/>
            <person name="Lalanne C."/>
            <person name="Gautier V."/>
            <person name="Ament-Velasquez S.L."/>
            <person name="Kruys A."/>
            <person name="Hutchinson M.I."/>
            <person name="Powell A.J."/>
            <person name="Barry K."/>
            <person name="Miller A.N."/>
            <person name="Grigoriev I.V."/>
            <person name="Debuchy R."/>
            <person name="Gladieux P."/>
            <person name="Thoren M.H."/>
            <person name="Johannesson H."/>
        </authorList>
    </citation>
    <scope>NUCLEOTIDE SEQUENCE</scope>
    <source>
        <strain evidence="1">SMH4607-1</strain>
    </source>
</reference>
<name>A0AA40DH01_9PEZI</name>
<evidence type="ECO:0000313" key="2">
    <source>
        <dbReference type="Proteomes" id="UP001172102"/>
    </source>
</evidence>
<keyword evidence="2" id="KW-1185">Reference proteome</keyword>
<protein>
    <submittedName>
        <fullName evidence="1">Uncharacterized protein</fullName>
    </submittedName>
</protein>
<proteinExistence type="predicted"/>
<dbReference type="AlphaFoldDB" id="A0AA40DH01"/>
<accession>A0AA40DH01</accession>